<organism evidence="5 6">
    <name type="scientific">Dryoscopus gambensis</name>
    <dbReference type="NCBI Taxonomy" id="85069"/>
    <lineage>
        <taxon>Eukaryota</taxon>
        <taxon>Metazoa</taxon>
        <taxon>Chordata</taxon>
        <taxon>Craniata</taxon>
        <taxon>Vertebrata</taxon>
        <taxon>Euteleostomi</taxon>
        <taxon>Archelosauria</taxon>
        <taxon>Archosauria</taxon>
        <taxon>Dinosauria</taxon>
        <taxon>Saurischia</taxon>
        <taxon>Theropoda</taxon>
        <taxon>Coelurosauria</taxon>
        <taxon>Aves</taxon>
        <taxon>Neognathae</taxon>
        <taxon>Neoaves</taxon>
        <taxon>Telluraves</taxon>
        <taxon>Australaves</taxon>
        <taxon>Passeriformes</taxon>
        <taxon>Corvoidea</taxon>
        <taxon>Malaconotidae</taxon>
        <taxon>Dryoscopus</taxon>
    </lineage>
</organism>
<feature type="non-terminal residue" evidence="5">
    <location>
        <position position="1"/>
    </location>
</feature>
<keyword evidence="2" id="KW-0064">Aspartyl protease</keyword>
<evidence type="ECO:0000256" key="3">
    <source>
        <dbReference type="ARBA" id="ARBA00022801"/>
    </source>
</evidence>
<feature type="domain" description="dUTPase-like" evidence="4">
    <location>
        <begin position="1"/>
        <end position="111"/>
    </location>
</feature>
<reference evidence="5" key="1">
    <citation type="submission" date="2019-10" db="EMBL/GenBank/DDBJ databases">
        <title>Bird 10,000 Genomes (B10K) Project - Family phase.</title>
        <authorList>
            <person name="Zhang G."/>
        </authorList>
    </citation>
    <scope>NUCLEOTIDE SEQUENCE</scope>
    <source>
        <strain evidence="5">B10K-DU-002-56</strain>
        <tissue evidence="5">Muscle</tissue>
    </source>
</reference>
<gene>
    <name evidence="5" type="primary">Ervk9_4</name>
    <name evidence="5" type="ORF">DRYGAM_R02600</name>
</gene>
<dbReference type="AlphaFoldDB" id="A0A851EBL1"/>
<dbReference type="InterPro" id="IPR033704">
    <property type="entry name" value="dUTPase_trimeric"/>
</dbReference>
<dbReference type="Gene3D" id="2.70.40.10">
    <property type="match status" value="1"/>
</dbReference>
<keyword evidence="1" id="KW-0645">Protease</keyword>
<feature type="non-terminal residue" evidence="5">
    <location>
        <position position="159"/>
    </location>
</feature>
<dbReference type="GO" id="GO:0004190">
    <property type="term" value="F:aspartic-type endopeptidase activity"/>
    <property type="evidence" value="ECO:0007669"/>
    <property type="project" value="UniProtKB-KW"/>
</dbReference>
<keyword evidence="6" id="KW-1185">Reference proteome</keyword>
<evidence type="ECO:0000259" key="4">
    <source>
        <dbReference type="Pfam" id="PF00692"/>
    </source>
</evidence>
<dbReference type="InterPro" id="IPR036157">
    <property type="entry name" value="dUTPase-like_sf"/>
</dbReference>
<name>A0A851EBL1_9CORV</name>
<dbReference type="InterPro" id="IPR051592">
    <property type="entry name" value="HERV-K_Pro_peptidase_A2"/>
</dbReference>
<sequence>GSAGLDLVVSETKTLTDESISLLPTETHGHLRHGLSALLLGRSSATRQGILVQPGVIDSDYKGKIYIMTRVLNPPVIIPKGSKIAQLIPFCSQVPHAKDQDRGSGGFGSTGPLTSAFVECLSQEKPTCQVRLIHSNPNLTPATLHCTMMIDTESDITVV</sequence>
<evidence type="ECO:0000256" key="2">
    <source>
        <dbReference type="ARBA" id="ARBA00022750"/>
    </source>
</evidence>
<dbReference type="Proteomes" id="UP000604080">
    <property type="component" value="Unassembled WGS sequence"/>
</dbReference>
<keyword evidence="3" id="KW-0378">Hydrolase</keyword>
<dbReference type="Pfam" id="PF00692">
    <property type="entry name" value="dUTPase"/>
    <property type="match status" value="1"/>
</dbReference>
<dbReference type="EMBL" id="WEIT01020693">
    <property type="protein sequence ID" value="NWI78152.1"/>
    <property type="molecule type" value="Genomic_DNA"/>
</dbReference>
<dbReference type="PANTHER" id="PTHR19422:SF123">
    <property type="entry name" value="RT1 CLASS I, LOCUS CE15"/>
    <property type="match status" value="1"/>
</dbReference>
<dbReference type="InterPro" id="IPR029054">
    <property type="entry name" value="dUTPase-like"/>
</dbReference>
<dbReference type="SUPFAM" id="SSF51283">
    <property type="entry name" value="dUTPase-like"/>
    <property type="match status" value="1"/>
</dbReference>
<evidence type="ECO:0000256" key="1">
    <source>
        <dbReference type="ARBA" id="ARBA00022670"/>
    </source>
</evidence>
<evidence type="ECO:0000313" key="5">
    <source>
        <dbReference type="EMBL" id="NWI78152.1"/>
    </source>
</evidence>
<dbReference type="PANTHER" id="PTHR19422">
    <property type="entry name" value="GAG RETROVIRAL POLYPROTEIN"/>
    <property type="match status" value="1"/>
</dbReference>
<dbReference type="CDD" id="cd07557">
    <property type="entry name" value="trimeric_dUTPase"/>
    <property type="match status" value="1"/>
</dbReference>
<evidence type="ECO:0000313" key="6">
    <source>
        <dbReference type="Proteomes" id="UP000604080"/>
    </source>
</evidence>
<proteinExistence type="predicted"/>
<protein>
    <submittedName>
        <fullName evidence="5">POK9 protein</fullName>
    </submittedName>
</protein>
<accession>A0A851EBL1</accession>
<comment type="caution">
    <text evidence="5">The sequence shown here is derived from an EMBL/GenBank/DDBJ whole genome shotgun (WGS) entry which is preliminary data.</text>
</comment>
<dbReference type="GO" id="GO:0006508">
    <property type="term" value="P:proteolysis"/>
    <property type="evidence" value="ECO:0007669"/>
    <property type="project" value="UniProtKB-KW"/>
</dbReference>